<dbReference type="SUPFAM" id="SSF56300">
    <property type="entry name" value="Metallo-dependent phosphatases"/>
    <property type="match status" value="1"/>
</dbReference>
<evidence type="ECO:0000256" key="1">
    <source>
        <dbReference type="ARBA" id="ARBA00023180"/>
    </source>
</evidence>
<dbReference type="InterPro" id="IPR029052">
    <property type="entry name" value="Metallo-depent_PP-like"/>
</dbReference>
<keyword evidence="1" id="KW-0325">Glycoprotein</keyword>
<keyword evidence="2" id="KW-1133">Transmembrane helix</keyword>
<organism evidence="4 5">
    <name type="scientific">Candidatus Woykebacteria bacterium RIFCSPHIGHO2_12_FULL_45_10</name>
    <dbReference type="NCBI Taxonomy" id="1802603"/>
    <lineage>
        <taxon>Bacteria</taxon>
        <taxon>Candidatus Woykeibacteriota</taxon>
    </lineage>
</organism>
<dbReference type="AlphaFoldDB" id="A0A1G1WQ30"/>
<dbReference type="InterPro" id="IPR004843">
    <property type="entry name" value="Calcineurin-like_PHP"/>
</dbReference>
<dbReference type="GO" id="GO:0016787">
    <property type="term" value="F:hydrolase activity"/>
    <property type="evidence" value="ECO:0007669"/>
    <property type="project" value="InterPro"/>
</dbReference>
<feature type="domain" description="Calcineurin-like phosphoesterase" evidence="3">
    <location>
        <begin position="58"/>
        <end position="250"/>
    </location>
</feature>
<dbReference type="EMBL" id="MHCZ01000031">
    <property type="protein sequence ID" value="OGY29450.1"/>
    <property type="molecule type" value="Genomic_DNA"/>
</dbReference>
<dbReference type="CDD" id="cd00839">
    <property type="entry name" value="MPP_PAPs"/>
    <property type="match status" value="1"/>
</dbReference>
<dbReference type="Proteomes" id="UP000178068">
    <property type="component" value="Unassembled WGS sequence"/>
</dbReference>
<feature type="transmembrane region" description="Helical" evidence="2">
    <location>
        <begin position="12"/>
        <end position="34"/>
    </location>
</feature>
<dbReference type="InterPro" id="IPR041792">
    <property type="entry name" value="MPP_PAP"/>
</dbReference>
<dbReference type="PANTHER" id="PTHR45867">
    <property type="entry name" value="PURPLE ACID PHOSPHATASE"/>
    <property type="match status" value="1"/>
</dbReference>
<evidence type="ECO:0000313" key="5">
    <source>
        <dbReference type="Proteomes" id="UP000178068"/>
    </source>
</evidence>
<keyword evidence="2" id="KW-0472">Membrane</keyword>
<gene>
    <name evidence="4" type="ORF">A3F35_01040</name>
</gene>
<dbReference type="Gene3D" id="3.60.21.10">
    <property type="match status" value="1"/>
</dbReference>
<accession>A0A1G1WQ30</accession>
<reference evidence="4 5" key="1">
    <citation type="journal article" date="2016" name="Nat. Commun.">
        <title>Thousands of microbial genomes shed light on interconnected biogeochemical processes in an aquifer system.</title>
        <authorList>
            <person name="Anantharaman K."/>
            <person name="Brown C.T."/>
            <person name="Hug L.A."/>
            <person name="Sharon I."/>
            <person name="Castelle C.J."/>
            <person name="Probst A.J."/>
            <person name="Thomas B.C."/>
            <person name="Singh A."/>
            <person name="Wilkins M.J."/>
            <person name="Karaoz U."/>
            <person name="Brodie E.L."/>
            <person name="Williams K.H."/>
            <person name="Hubbard S.S."/>
            <person name="Banfield J.F."/>
        </authorList>
    </citation>
    <scope>NUCLEOTIDE SEQUENCE [LARGE SCALE GENOMIC DNA]</scope>
</reference>
<evidence type="ECO:0000259" key="3">
    <source>
        <dbReference type="Pfam" id="PF00149"/>
    </source>
</evidence>
<sequence length="335" mass="37750">MAYLRRRKKAFYLILTLFVFLVVSIVVLFLLAAWTMAPSFWKSQVATESAKPANNHFSFLVFGDSGSGSPEQKALAKLMAKEDFNFILHTGDLAYQSGSTAEIQANVLDIYKNLLQNHPFYPTIGNHDYGTANAQPYLDTWDLPRQTLNEADQERYYSFDIGNAHFISLDSNTPLNQTDEASNTDMFDWLRADLTKAKAKGAEWTIVYFHHPPFSSGKNHGEDKRVQEKLVPVFEEYGVDLVLGGHEHNYERTCRINLGKSGKTCTASKVGTTYLVTGGGGNHLYSFNPEKSWFTQMRSSTYHFLKIKIDGCKFSEESIGPGEQLIDSFSLNKCN</sequence>
<dbReference type="PANTHER" id="PTHR45867:SF3">
    <property type="entry name" value="ACID PHOSPHATASE TYPE 7"/>
    <property type="match status" value="1"/>
</dbReference>
<dbReference type="Pfam" id="PF00149">
    <property type="entry name" value="Metallophos"/>
    <property type="match status" value="1"/>
</dbReference>
<protein>
    <recommendedName>
        <fullName evidence="3">Calcineurin-like phosphoesterase domain-containing protein</fullName>
    </recommendedName>
</protein>
<proteinExistence type="predicted"/>
<name>A0A1G1WQ30_9BACT</name>
<comment type="caution">
    <text evidence="4">The sequence shown here is derived from an EMBL/GenBank/DDBJ whole genome shotgun (WGS) entry which is preliminary data.</text>
</comment>
<evidence type="ECO:0000256" key="2">
    <source>
        <dbReference type="SAM" id="Phobius"/>
    </source>
</evidence>
<keyword evidence="2" id="KW-0812">Transmembrane</keyword>
<evidence type="ECO:0000313" key="4">
    <source>
        <dbReference type="EMBL" id="OGY29450.1"/>
    </source>
</evidence>